<proteinExistence type="inferred from homology"/>
<dbReference type="Gene3D" id="3.30.70.1880">
    <property type="entry name" value="Protein of unknown function DUF881"/>
    <property type="match status" value="1"/>
</dbReference>
<organism evidence="4 5">
    <name type="scientific">Geobacillus genomosp. 3</name>
    <dbReference type="NCBI Taxonomy" id="1921421"/>
    <lineage>
        <taxon>Bacteria</taxon>
        <taxon>Bacillati</taxon>
        <taxon>Bacillota</taxon>
        <taxon>Bacilli</taxon>
        <taxon>Bacillales</taxon>
        <taxon>Anoxybacillaceae</taxon>
        <taxon>Geobacillus</taxon>
    </lineage>
</organism>
<protein>
    <recommendedName>
        <fullName evidence="6">DUF881 domain-containing protein</fullName>
    </recommendedName>
</protein>
<dbReference type="HOGENOM" id="CLU_040273_3_0_9"/>
<evidence type="ECO:0000256" key="3">
    <source>
        <dbReference type="SAM" id="MobiDB-lite"/>
    </source>
</evidence>
<dbReference type="Pfam" id="PF05949">
    <property type="entry name" value="DUF881"/>
    <property type="match status" value="1"/>
</dbReference>
<keyword evidence="5" id="KW-1185">Reference proteome</keyword>
<keyword evidence="2" id="KW-0175">Coiled coil</keyword>
<evidence type="ECO:0008006" key="6">
    <source>
        <dbReference type="Google" id="ProtNLM"/>
    </source>
</evidence>
<feature type="coiled-coil region" evidence="2">
    <location>
        <begin position="42"/>
        <end position="72"/>
    </location>
</feature>
<accession>S5ZM58</accession>
<name>S5ZM58_GEOG3</name>
<dbReference type="InterPro" id="IPR010273">
    <property type="entry name" value="DUF881"/>
</dbReference>
<gene>
    <name evidence="4" type="ORF">M493_05700</name>
</gene>
<evidence type="ECO:0000256" key="1">
    <source>
        <dbReference type="ARBA" id="ARBA00009108"/>
    </source>
</evidence>
<feature type="region of interest" description="Disordered" evidence="3">
    <location>
        <begin position="214"/>
        <end position="238"/>
    </location>
</feature>
<dbReference type="EMBL" id="CP006254">
    <property type="protein sequence ID" value="AGT31438.1"/>
    <property type="molecule type" value="Genomic_DNA"/>
</dbReference>
<evidence type="ECO:0000313" key="5">
    <source>
        <dbReference type="Proteomes" id="UP000015500"/>
    </source>
</evidence>
<dbReference type="RefSeq" id="WP_020959249.1">
    <property type="nucleotide sequence ID" value="NC_022080.4"/>
</dbReference>
<comment type="similarity">
    <text evidence="1">Belongs to the UPF0749 family.</text>
</comment>
<dbReference type="STRING" id="1921421.M493_05700"/>
<dbReference type="PANTHER" id="PTHR37313">
    <property type="entry name" value="UPF0749 PROTEIN RV1825"/>
    <property type="match status" value="1"/>
</dbReference>
<evidence type="ECO:0000256" key="2">
    <source>
        <dbReference type="SAM" id="Coils"/>
    </source>
</evidence>
<evidence type="ECO:0000313" key="4">
    <source>
        <dbReference type="EMBL" id="AGT31438.1"/>
    </source>
</evidence>
<dbReference type="AlphaFoldDB" id="S5ZM58"/>
<dbReference type="PATRIC" id="fig|1345697.3.peg.1049"/>
<dbReference type="PANTHER" id="PTHR37313:SF2">
    <property type="entry name" value="UPF0749 PROTEIN YLXX"/>
    <property type="match status" value="1"/>
</dbReference>
<dbReference type="KEGG" id="gjf:M493_05700"/>
<reference evidence="4 5" key="1">
    <citation type="journal article" date="2014" name="Genome Announc.">
        <title>Complete Genome Sequence of the Thermophilic Polychlorinated Biphenyl Degrader Geobacillus sp. Strain JF8 (NBRC 109937).</title>
        <authorList>
            <person name="Shintani M."/>
            <person name="Ohtsubo Y."/>
            <person name="Fukuda K."/>
            <person name="Hosoyama A."/>
            <person name="Ohji S."/>
            <person name="Yamazoe A."/>
            <person name="Fujita N."/>
            <person name="Nagata Y."/>
            <person name="Tsuda M."/>
            <person name="Hatta T."/>
            <person name="Kimbara K."/>
        </authorList>
    </citation>
    <scope>NUCLEOTIDE SEQUENCE [LARGE SCALE GENOMIC DNA]</scope>
    <source>
        <strain evidence="4 5">JF8</strain>
    </source>
</reference>
<dbReference type="Proteomes" id="UP000015500">
    <property type="component" value="Chromosome"/>
</dbReference>
<sequence length="238" mass="26229">MEWKRRLSFAGVAAVFGVMLAVGLRTTLPSEERDTRDIWELRADLTKEQQLEQQLLEELEDYEEKLHYYRQRETADGGAALKATVAELREEAGLTEVKGSGIVLTIAPFSAAGYVGPVTATVSPELLQRLVNELNKYGAKEIAIGGERLTNRTAIRDINGMTKVGRRPIGLPVEVKAIASDADKLYSGLAVSPIRDDFIVENLELSISKPKPSMVIPPSTERPDVNYMETASVGKEEK</sequence>